<dbReference type="Proteomes" id="UP001219568">
    <property type="component" value="Unassembled WGS sequence"/>
</dbReference>
<proteinExistence type="predicted"/>
<evidence type="ECO:0000313" key="1">
    <source>
        <dbReference type="EMBL" id="KAJ6052195.1"/>
    </source>
</evidence>
<name>A0AAD6IKF3_PENCN</name>
<organism evidence="1 2">
    <name type="scientific">Penicillium canescens</name>
    <dbReference type="NCBI Taxonomy" id="5083"/>
    <lineage>
        <taxon>Eukaryota</taxon>
        <taxon>Fungi</taxon>
        <taxon>Dikarya</taxon>
        <taxon>Ascomycota</taxon>
        <taxon>Pezizomycotina</taxon>
        <taxon>Eurotiomycetes</taxon>
        <taxon>Eurotiomycetidae</taxon>
        <taxon>Eurotiales</taxon>
        <taxon>Aspergillaceae</taxon>
        <taxon>Penicillium</taxon>
    </lineage>
</organism>
<keyword evidence="2" id="KW-1185">Reference proteome</keyword>
<reference evidence="1" key="2">
    <citation type="submission" date="2023-01" db="EMBL/GenBank/DDBJ databases">
        <authorList>
            <person name="Petersen C."/>
        </authorList>
    </citation>
    <scope>NUCLEOTIDE SEQUENCE</scope>
    <source>
        <strain evidence="1">IBT 15450</strain>
    </source>
</reference>
<dbReference type="EMBL" id="JAQJZL010000002">
    <property type="protein sequence ID" value="KAJ6052195.1"/>
    <property type="molecule type" value="Genomic_DNA"/>
</dbReference>
<protein>
    <submittedName>
        <fullName evidence="1">Uncharacterized protein</fullName>
    </submittedName>
</protein>
<gene>
    <name evidence="1" type="ORF">N7460_002729</name>
</gene>
<sequence length="151" mass="16986">MHHLRLKFAHQRTSPCRHLHLNPAVRVVRYSAGKIYLALEFQPRRRPALICRLESPELSRPRPNVPAGDTLHPRNQRSDTATVVTRTTILIAAPMSPHTTIHYRIAPRFELSLIMTGKSMNLGVVLITAAVQNLTVGKAGFVERSEVFIPN</sequence>
<evidence type="ECO:0000313" key="2">
    <source>
        <dbReference type="Proteomes" id="UP001219568"/>
    </source>
</evidence>
<comment type="caution">
    <text evidence="1">The sequence shown here is derived from an EMBL/GenBank/DDBJ whole genome shotgun (WGS) entry which is preliminary data.</text>
</comment>
<accession>A0AAD6IKF3</accession>
<dbReference type="AlphaFoldDB" id="A0AAD6IKF3"/>
<reference evidence="1" key="1">
    <citation type="journal article" date="2023" name="IMA Fungus">
        <title>Comparative genomic study of the Penicillium genus elucidates a diverse pangenome and 15 lateral gene transfer events.</title>
        <authorList>
            <person name="Petersen C."/>
            <person name="Sorensen T."/>
            <person name="Nielsen M.R."/>
            <person name="Sondergaard T.E."/>
            <person name="Sorensen J.L."/>
            <person name="Fitzpatrick D.A."/>
            <person name="Frisvad J.C."/>
            <person name="Nielsen K.L."/>
        </authorList>
    </citation>
    <scope>NUCLEOTIDE SEQUENCE</scope>
    <source>
        <strain evidence="1">IBT 15450</strain>
    </source>
</reference>